<keyword evidence="1" id="KW-1133">Transmembrane helix</keyword>
<keyword evidence="1" id="KW-0812">Transmembrane</keyword>
<dbReference type="Proteomes" id="UP000051647">
    <property type="component" value="Unassembled WGS sequence"/>
</dbReference>
<keyword evidence="1" id="KW-0472">Membrane</keyword>
<evidence type="ECO:0000313" key="3">
    <source>
        <dbReference type="Proteomes" id="UP000051647"/>
    </source>
</evidence>
<comment type="caution">
    <text evidence="2">The sequence shown here is derived from an EMBL/GenBank/DDBJ whole genome shotgun (WGS) entry which is preliminary data.</text>
</comment>
<dbReference type="PATRIC" id="fig|1423815.3.peg.943"/>
<evidence type="ECO:0000313" key="2">
    <source>
        <dbReference type="EMBL" id="KRL68181.1"/>
    </source>
</evidence>
<evidence type="ECO:0000256" key="1">
    <source>
        <dbReference type="SAM" id="Phobius"/>
    </source>
</evidence>
<keyword evidence="3" id="KW-1185">Reference proteome</keyword>
<dbReference type="eggNOG" id="COG2364">
    <property type="taxonomic scope" value="Bacteria"/>
</dbReference>
<proteinExistence type="predicted"/>
<feature type="transmembrane region" description="Helical" evidence="1">
    <location>
        <begin position="98"/>
        <end position="119"/>
    </location>
</feature>
<dbReference type="Pfam" id="PF19700">
    <property type="entry name" value="DUF6198"/>
    <property type="match status" value="1"/>
</dbReference>
<feature type="transmembrane region" description="Helical" evidence="1">
    <location>
        <begin position="71"/>
        <end position="92"/>
    </location>
</feature>
<reference evidence="2 3" key="1">
    <citation type="journal article" date="2015" name="Genome Announc.">
        <title>Expanding the biotechnology potential of lactobacilli through comparative genomics of 213 strains and associated genera.</title>
        <authorList>
            <person name="Sun Z."/>
            <person name="Harris H.M."/>
            <person name="McCann A."/>
            <person name="Guo C."/>
            <person name="Argimon S."/>
            <person name="Zhang W."/>
            <person name="Yang X."/>
            <person name="Jeffery I.B."/>
            <person name="Cooney J.C."/>
            <person name="Kagawa T.F."/>
            <person name="Liu W."/>
            <person name="Song Y."/>
            <person name="Salvetti E."/>
            <person name="Wrobel A."/>
            <person name="Rasinkangas P."/>
            <person name="Parkhill J."/>
            <person name="Rea M.C."/>
            <person name="O'Sullivan O."/>
            <person name="Ritari J."/>
            <person name="Douillard F.P."/>
            <person name="Paul Ross R."/>
            <person name="Yang R."/>
            <person name="Briner A.E."/>
            <person name="Felis G.E."/>
            <person name="de Vos W.M."/>
            <person name="Barrangou R."/>
            <person name="Klaenhammer T.R."/>
            <person name="Caufield P.W."/>
            <person name="Cui Y."/>
            <person name="Zhang H."/>
            <person name="O'Toole P.W."/>
        </authorList>
    </citation>
    <scope>NUCLEOTIDE SEQUENCE [LARGE SCALE GENOMIC DNA]</scope>
    <source>
        <strain evidence="2 3">DSM 14857</strain>
    </source>
</reference>
<gene>
    <name evidence="2" type="ORF">FC27_GL000922</name>
</gene>
<feature type="transmembrane region" description="Helical" evidence="1">
    <location>
        <begin position="173"/>
        <end position="196"/>
    </location>
</feature>
<name>A0A0R1SPI5_9LACO</name>
<feature type="transmembrane region" description="Helical" evidence="1">
    <location>
        <begin position="39"/>
        <end position="59"/>
    </location>
</feature>
<feature type="transmembrane region" description="Helical" evidence="1">
    <location>
        <begin position="147"/>
        <end position="167"/>
    </location>
</feature>
<dbReference type="STRING" id="1423815.FC27_GL000922"/>
<sequence length="211" mass="23759">MILGLVLNALGNGLCISSNMGSGIWTASAVNLNQWLGVDTGLVLFIIGVLNALTNQFLIHRVDVKRFIGQILFVSFYSYFIDLFTMLFEFMGIPKLPIFPRALIAILSIICFCVAISLYQRANIVMHPNDDTTNILRFHYLKGNSTAAQIIDFIPPTIVVIVAFIFTHQIYSINIATLVSILFNGVFIATSDKLVWPRLKHNFKIKFENRE</sequence>
<dbReference type="EMBL" id="AZFA01000002">
    <property type="protein sequence ID" value="KRL68181.1"/>
    <property type="molecule type" value="Genomic_DNA"/>
</dbReference>
<organism evidence="2 3">
    <name type="scientific">Companilactobacillus versmoldensis DSM 14857 = KCTC 3814</name>
    <dbReference type="NCBI Taxonomy" id="1423815"/>
    <lineage>
        <taxon>Bacteria</taxon>
        <taxon>Bacillati</taxon>
        <taxon>Bacillota</taxon>
        <taxon>Bacilli</taxon>
        <taxon>Lactobacillales</taxon>
        <taxon>Lactobacillaceae</taxon>
        <taxon>Companilactobacillus</taxon>
    </lineage>
</organism>
<accession>A0A0R1SPI5</accession>
<evidence type="ECO:0008006" key="4">
    <source>
        <dbReference type="Google" id="ProtNLM"/>
    </source>
</evidence>
<dbReference type="AlphaFoldDB" id="A0A0R1SPI5"/>
<dbReference type="InterPro" id="IPR038750">
    <property type="entry name" value="YczE/YyaS-like"/>
</dbReference>
<protein>
    <recommendedName>
        <fullName evidence="4">Sugar specific permease</fullName>
    </recommendedName>
</protein>